<dbReference type="Gramene" id="Psat02G0054000-T1">
    <property type="protein sequence ID" value="KAI5433296.1"/>
    <property type="gene ID" value="KIW84_020540"/>
</dbReference>
<reference evidence="2 3" key="1">
    <citation type="journal article" date="2022" name="Nat. Genet.">
        <title>Improved pea reference genome and pan-genome highlight genomic features and evolutionary characteristics.</title>
        <authorList>
            <person name="Yang T."/>
            <person name="Liu R."/>
            <person name="Luo Y."/>
            <person name="Hu S."/>
            <person name="Wang D."/>
            <person name="Wang C."/>
            <person name="Pandey M.K."/>
            <person name="Ge S."/>
            <person name="Xu Q."/>
            <person name="Li N."/>
            <person name="Li G."/>
            <person name="Huang Y."/>
            <person name="Saxena R.K."/>
            <person name="Ji Y."/>
            <person name="Li M."/>
            <person name="Yan X."/>
            <person name="He Y."/>
            <person name="Liu Y."/>
            <person name="Wang X."/>
            <person name="Xiang C."/>
            <person name="Varshney R.K."/>
            <person name="Ding H."/>
            <person name="Gao S."/>
            <person name="Zong X."/>
        </authorList>
    </citation>
    <scope>NUCLEOTIDE SEQUENCE [LARGE SCALE GENOMIC DNA]</scope>
    <source>
        <strain evidence="2 3">cv. Zhongwan 6</strain>
    </source>
</reference>
<gene>
    <name evidence="2" type="ORF">KIW84_020540</name>
</gene>
<feature type="region of interest" description="Disordered" evidence="1">
    <location>
        <begin position="1"/>
        <end position="21"/>
    </location>
</feature>
<name>A0A9D5B810_PEA</name>
<evidence type="ECO:0000313" key="2">
    <source>
        <dbReference type="EMBL" id="KAI5433296.1"/>
    </source>
</evidence>
<protein>
    <submittedName>
        <fullName evidence="2">Uncharacterized protein</fullName>
    </submittedName>
</protein>
<proteinExistence type="predicted"/>
<keyword evidence="3" id="KW-1185">Reference proteome</keyword>
<evidence type="ECO:0000313" key="3">
    <source>
        <dbReference type="Proteomes" id="UP001058974"/>
    </source>
</evidence>
<dbReference type="Proteomes" id="UP001058974">
    <property type="component" value="Chromosome 2"/>
</dbReference>
<evidence type="ECO:0000256" key="1">
    <source>
        <dbReference type="SAM" id="MobiDB-lite"/>
    </source>
</evidence>
<comment type="caution">
    <text evidence="2">The sequence shown here is derived from an EMBL/GenBank/DDBJ whole genome shotgun (WGS) entry which is preliminary data.</text>
</comment>
<accession>A0A9D5B810</accession>
<dbReference type="AlphaFoldDB" id="A0A9D5B810"/>
<dbReference type="EMBL" id="JAMSHJ010000002">
    <property type="protein sequence ID" value="KAI5433296.1"/>
    <property type="molecule type" value="Genomic_DNA"/>
</dbReference>
<feature type="compositionally biased region" description="Low complexity" evidence="1">
    <location>
        <begin position="1"/>
        <end position="12"/>
    </location>
</feature>
<sequence length="185" mass="21197">MSSSILVRASSSVPPKVQKNAPRSKTYIALKHDVPVDGGTQKIKYNLLFKISDRRSVQAETSFGLYTDKYEIVTGNRTLEEDGNATPAKKFKNKGMSTQSPINSIFKKNLREEACLEIASFFYNNDMAFNVAKSVEFQKTLEMVSRHGLGFKSPSYHEIRTKYLKHKMEEKKKVIEKHKLIWEKT</sequence>
<organism evidence="2 3">
    <name type="scientific">Pisum sativum</name>
    <name type="common">Garden pea</name>
    <name type="synonym">Lathyrus oleraceus</name>
    <dbReference type="NCBI Taxonomy" id="3888"/>
    <lineage>
        <taxon>Eukaryota</taxon>
        <taxon>Viridiplantae</taxon>
        <taxon>Streptophyta</taxon>
        <taxon>Embryophyta</taxon>
        <taxon>Tracheophyta</taxon>
        <taxon>Spermatophyta</taxon>
        <taxon>Magnoliopsida</taxon>
        <taxon>eudicotyledons</taxon>
        <taxon>Gunneridae</taxon>
        <taxon>Pentapetalae</taxon>
        <taxon>rosids</taxon>
        <taxon>fabids</taxon>
        <taxon>Fabales</taxon>
        <taxon>Fabaceae</taxon>
        <taxon>Papilionoideae</taxon>
        <taxon>50 kb inversion clade</taxon>
        <taxon>NPAAA clade</taxon>
        <taxon>Hologalegina</taxon>
        <taxon>IRL clade</taxon>
        <taxon>Fabeae</taxon>
        <taxon>Lathyrus</taxon>
    </lineage>
</organism>